<organism evidence="1 2">
    <name type="scientific">Portunus trituberculatus</name>
    <name type="common">Swimming crab</name>
    <name type="synonym">Neptunus trituberculatus</name>
    <dbReference type="NCBI Taxonomy" id="210409"/>
    <lineage>
        <taxon>Eukaryota</taxon>
        <taxon>Metazoa</taxon>
        <taxon>Ecdysozoa</taxon>
        <taxon>Arthropoda</taxon>
        <taxon>Crustacea</taxon>
        <taxon>Multicrustacea</taxon>
        <taxon>Malacostraca</taxon>
        <taxon>Eumalacostraca</taxon>
        <taxon>Eucarida</taxon>
        <taxon>Decapoda</taxon>
        <taxon>Pleocyemata</taxon>
        <taxon>Brachyura</taxon>
        <taxon>Eubrachyura</taxon>
        <taxon>Portunoidea</taxon>
        <taxon>Portunidae</taxon>
        <taxon>Portuninae</taxon>
        <taxon>Portunus</taxon>
    </lineage>
</organism>
<accession>A0A5B7GIK5</accession>
<reference evidence="1 2" key="1">
    <citation type="submission" date="2019-05" db="EMBL/GenBank/DDBJ databases">
        <title>Another draft genome of Portunus trituberculatus and its Hox gene families provides insights of decapod evolution.</title>
        <authorList>
            <person name="Jeong J.-H."/>
            <person name="Song I."/>
            <person name="Kim S."/>
            <person name="Choi T."/>
            <person name="Kim D."/>
            <person name="Ryu S."/>
            <person name="Kim W."/>
        </authorList>
    </citation>
    <scope>NUCLEOTIDE SEQUENCE [LARGE SCALE GENOMIC DNA]</scope>
    <source>
        <tissue evidence="1">Muscle</tissue>
    </source>
</reference>
<protein>
    <submittedName>
        <fullName evidence="1">Uncharacterized protein</fullName>
    </submittedName>
</protein>
<keyword evidence="2" id="KW-1185">Reference proteome</keyword>
<dbReference type="EMBL" id="VSRR010016990">
    <property type="protein sequence ID" value="MPC59921.1"/>
    <property type="molecule type" value="Genomic_DNA"/>
</dbReference>
<gene>
    <name evidence="1" type="ORF">E2C01_053953</name>
</gene>
<name>A0A5B7GIK5_PORTR</name>
<proteinExistence type="predicted"/>
<evidence type="ECO:0000313" key="1">
    <source>
        <dbReference type="EMBL" id="MPC59921.1"/>
    </source>
</evidence>
<dbReference type="AlphaFoldDB" id="A0A5B7GIK5"/>
<sequence length="226" mass="25025">MESITIREYNLYDITFRLVSFLSKDGQGSTDTCKYTNHICTFFQGIFGSHYCTTPQTVTLTFCSSPCPPVISKGRERIREGVFLTQSVGFSGRKAFTTTITVTATHATFSSLLATRLTTPTSVLAAHQRRLPVAHQRLVIYNQNHISVFCTSLSILASALIPSCRDEYLLCVQMRNTNSLSLATSRHICSENHTMGTKLRVEPSPPPLVIPSDGNTIHMSPLCLMN</sequence>
<evidence type="ECO:0000313" key="2">
    <source>
        <dbReference type="Proteomes" id="UP000324222"/>
    </source>
</evidence>
<dbReference type="Proteomes" id="UP000324222">
    <property type="component" value="Unassembled WGS sequence"/>
</dbReference>
<comment type="caution">
    <text evidence="1">The sequence shown here is derived from an EMBL/GenBank/DDBJ whole genome shotgun (WGS) entry which is preliminary data.</text>
</comment>